<accession>A0ABT2VL48</accession>
<reference evidence="2" key="1">
    <citation type="submission" date="2023-07" db="EMBL/GenBank/DDBJ databases">
        <title>Study on multiphase classification of strain Alteromonas salexigens isolated from the Yellow Sea.</title>
        <authorList>
            <person name="Sun L."/>
        </authorList>
    </citation>
    <scope>NUCLEOTIDE SEQUENCE [LARGE SCALE GENOMIC DNA]</scope>
    <source>
        <strain evidence="2">ASW11-19</strain>
    </source>
</reference>
<keyword evidence="2" id="KW-1185">Reference proteome</keyword>
<organism evidence="1 2">
    <name type="scientific">Alteromonas salexigens</name>
    <dbReference type="NCBI Taxonomy" id="2982530"/>
    <lineage>
        <taxon>Bacteria</taxon>
        <taxon>Pseudomonadati</taxon>
        <taxon>Pseudomonadota</taxon>
        <taxon>Gammaproteobacteria</taxon>
        <taxon>Alteromonadales</taxon>
        <taxon>Alteromonadaceae</taxon>
        <taxon>Alteromonas/Salinimonas group</taxon>
        <taxon>Alteromonas</taxon>
    </lineage>
</organism>
<dbReference type="Proteomes" id="UP001209257">
    <property type="component" value="Unassembled WGS sequence"/>
</dbReference>
<sequence>MSSIIDNSINSAIVSGQFGLQRASDGITQASVNIAQRNAQTTLEADGPGAVLANASLTGLQNVRATLPSAADNLTSDLVSLKLNSVNAQASAKVLDVAFDTVGTIIDTLA</sequence>
<proteinExistence type="predicted"/>
<gene>
    <name evidence="1" type="ORF">OCL06_02835</name>
</gene>
<dbReference type="EMBL" id="JAOTJC010000004">
    <property type="protein sequence ID" value="MCU7553532.1"/>
    <property type="molecule type" value="Genomic_DNA"/>
</dbReference>
<evidence type="ECO:0000313" key="2">
    <source>
        <dbReference type="Proteomes" id="UP001209257"/>
    </source>
</evidence>
<evidence type="ECO:0008006" key="3">
    <source>
        <dbReference type="Google" id="ProtNLM"/>
    </source>
</evidence>
<protein>
    <recommendedName>
        <fullName evidence="3">Flagellar basal-body/hook protein C-terminal domain-containing protein</fullName>
    </recommendedName>
</protein>
<comment type="caution">
    <text evidence="1">The sequence shown here is derived from an EMBL/GenBank/DDBJ whole genome shotgun (WGS) entry which is preliminary data.</text>
</comment>
<dbReference type="RefSeq" id="WP_262992219.1">
    <property type="nucleotide sequence ID" value="NZ_JAOTJC010000004.1"/>
</dbReference>
<evidence type="ECO:0000313" key="1">
    <source>
        <dbReference type="EMBL" id="MCU7553532.1"/>
    </source>
</evidence>
<name>A0ABT2VL48_9ALTE</name>